<keyword evidence="2 5" id="KW-0645">Protease</keyword>
<feature type="active site" description="Charge relay system" evidence="5">
    <location>
        <position position="192"/>
    </location>
</feature>
<feature type="chain" id="PRO_5019374958" evidence="6">
    <location>
        <begin position="29"/>
        <end position="397"/>
    </location>
</feature>
<dbReference type="AlphaFoldDB" id="A0A419I7L1"/>
<evidence type="ECO:0000256" key="1">
    <source>
        <dbReference type="ARBA" id="ARBA00011073"/>
    </source>
</evidence>
<proteinExistence type="inferred from homology"/>
<dbReference type="InterPro" id="IPR000209">
    <property type="entry name" value="Peptidase_S8/S53_dom"/>
</dbReference>
<evidence type="ECO:0000313" key="8">
    <source>
        <dbReference type="EMBL" id="RJQ87872.1"/>
    </source>
</evidence>
<dbReference type="GO" id="GO:0005615">
    <property type="term" value="C:extracellular space"/>
    <property type="evidence" value="ECO:0007669"/>
    <property type="project" value="TreeGrafter"/>
</dbReference>
<dbReference type="CDD" id="cd04077">
    <property type="entry name" value="Peptidases_S8_PCSK9_ProteinaseK_like"/>
    <property type="match status" value="1"/>
</dbReference>
<evidence type="ECO:0000256" key="4">
    <source>
        <dbReference type="ARBA" id="ARBA00022825"/>
    </source>
</evidence>
<dbReference type="EMBL" id="QZFV01000066">
    <property type="protein sequence ID" value="RJQ87872.1"/>
    <property type="molecule type" value="Genomic_DNA"/>
</dbReference>
<evidence type="ECO:0000256" key="5">
    <source>
        <dbReference type="PROSITE-ProRule" id="PRU01240"/>
    </source>
</evidence>
<evidence type="ECO:0000259" key="7">
    <source>
        <dbReference type="Pfam" id="PF00082"/>
    </source>
</evidence>
<keyword evidence="9" id="KW-1185">Reference proteome</keyword>
<dbReference type="PROSITE" id="PS00136">
    <property type="entry name" value="SUBTILASE_ASP"/>
    <property type="match status" value="1"/>
</dbReference>
<accession>A0A419I7L1</accession>
<dbReference type="PANTHER" id="PTHR43806:SF11">
    <property type="entry name" value="CEREVISIN-RELATED"/>
    <property type="match status" value="1"/>
</dbReference>
<evidence type="ECO:0000313" key="9">
    <source>
        <dbReference type="Proteomes" id="UP000285112"/>
    </source>
</evidence>
<dbReference type="GO" id="GO:0006508">
    <property type="term" value="P:proteolysis"/>
    <property type="evidence" value="ECO:0007669"/>
    <property type="project" value="UniProtKB-KW"/>
</dbReference>
<name>A0A419I7L1_9PSEU</name>
<dbReference type="GO" id="GO:0004252">
    <property type="term" value="F:serine-type endopeptidase activity"/>
    <property type="evidence" value="ECO:0007669"/>
    <property type="project" value="UniProtKB-UniRule"/>
</dbReference>
<keyword evidence="4 5" id="KW-0720">Serine protease</keyword>
<dbReference type="Pfam" id="PF00082">
    <property type="entry name" value="Peptidase_S8"/>
    <property type="match status" value="1"/>
</dbReference>
<reference evidence="8 9" key="1">
    <citation type="submission" date="2018-09" db="EMBL/GenBank/DDBJ databases">
        <title>YIM PH 21725 draft genome.</title>
        <authorList>
            <person name="Miao C."/>
        </authorList>
    </citation>
    <scope>NUCLEOTIDE SEQUENCE [LARGE SCALE GENOMIC DNA]</scope>
    <source>
        <strain evidence="9">YIM PH21725</strain>
    </source>
</reference>
<dbReference type="InterPro" id="IPR022398">
    <property type="entry name" value="Peptidase_S8_His-AS"/>
</dbReference>
<dbReference type="PROSITE" id="PS51892">
    <property type="entry name" value="SUBTILASE"/>
    <property type="match status" value="1"/>
</dbReference>
<dbReference type="FunFam" id="3.40.50.200:FF:000016">
    <property type="entry name" value="Proprotein convertase subtilisin/kexin type 9"/>
    <property type="match status" value="1"/>
</dbReference>
<dbReference type="InterPro" id="IPR050131">
    <property type="entry name" value="Peptidase_S8_subtilisin-like"/>
</dbReference>
<feature type="active site" description="Charge relay system" evidence="5">
    <location>
        <position position="344"/>
    </location>
</feature>
<comment type="caution">
    <text evidence="8">The sequence shown here is derived from an EMBL/GenBank/DDBJ whole genome shotgun (WGS) entry which is preliminary data.</text>
</comment>
<dbReference type="InterPro" id="IPR015500">
    <property type="entry name" value="Peptidase_S8_subtilisin-rel"/>
</dbReference>
<dbReference type="RefSeq" id="WP_120022819.1">
    <property type="nucleotide sequence ID" value="NZ_QZFV01000066.1"/>
</dbReference>
<protein>
    <submittedName>
        <fullName evidence="8">S8 family peptidase</fullName>
    </submittedName>
</protein>
<dbReference type="PRINTS" id="PR00723">
    <property type="entry name" value="SUBTILISIN"/>
</dbReference>
<sequence>MKHQPKSAILVALLATAAGILPTVPASAATPAPPPSVARQPGEAAVYIVRLKPMAADKAKVTDVANAMIAKYGGTLRRVYYSVSQAFSVSLTQEQRTKYLTDAAVSTIGANQVYTTAGTQADPPSWGQDRIDQADLPLDHSYAYPNTASNVHVYVLDTGVRTSHEDFGGRAHAAFDAVDPDATPGGEDCNGHGTRVASAIAGNQYGVAKEASIESVRTLGCDGKGTTEHILTALDWVNVHAQRPALLNLSFAGPGGSVVDIQLYKMTQSGLAYTTAAGNAGVNACDTTPARQTTGITVGATDDADHRVPSSNFGSCVDLYAPGKDIHTADSSNDTASTTVSGTSIASAEAAGVAAMYLSTHPDATPQALTTALTSAATKDKIADAGEGSHNLLLHTA</sequence>
<feature type="domain" description="Peptidase S8/S53" evidence="7">
    <location>
        <begin position="149"/>
        <end position="381"/>
    </location>
</feature>
<dbReference type="Proteomes" id="UP000285112">
    <property type="component" value="Unassembled WGS sequence"/>
</dbReference>
<dbReference type="InterPro" id="IPR034193">
    <property type="entry name" value="PCSK9_ProteinaseK-like"/>
</dbReference>
<dbReference type="InterPro" id="IPR036852">
    <property type="entry name" value="Peptidase_S8/S53_dom_sf"/>
</dbReference>
<dbReference type="SUPFAM" id="SSF52743">
    <property type="entry name" value="Subtilisin-like"/>
    <property type="match status" value="1"/>
</dbReference>
<keyword evidence="3 5" id="KW-0378">Hydrolase</keyword>
<dbReference type="OrthoDB" id="9766923at2"/>
<dbReference type="Gene3D" id="3.40.50.200">
    <property type="entry name" value="Peptidase S8/S53 domain"/>
    <property type="match status" value="1"/>
</dbReference>
<evidence type="ECO:0000256" key="3">
    <source>
        <dbReference type="ARBA" id="ARBA00022801"/>
    </source>
</evidence>
<evidence type="ECO:0000256" key="6">
    <source>
        <dbReference type="SAM" id="SignalP"/>
    </source>
</evidence>
<evidence type="ECO:0000256" key="2">
    <source>
        <dbReference type="ARBA" id="ARBA00022670"/>
    </source>
</evidence>
<gene>
    <name evidence="8" type="ORF">D5S19_08715</name>
</gene>
<dbReference type="PROSITE" id="PS00137">
    <property type="entry name" value="SUBTILASE_HIS"/>
    <property type="match status" value="1"/>
</dbReference>
<keyword evidence="6" id="KW-0732">Signal</keyword>
<comment type="similarity">
    <text evidence="1 5">Belongs to the peptidase S8 family.</text>
</comment>
<feature type="signal peptide" evidence="6">
    <location>
        <begin position="1"/>
        <end position="28"/>
    </location>
</feature>
<organism evidence="8 9">
    <name type="scientific">Amycolatopsis panacis</name>
    <dbReference type="NCBI Taxonomy" id="2340917"/>
    <lineage>
        <taxon>Bacteria</taxon>
        <taxon>Bacillati</taxon>
        <taxon>Actinomycetota</taxon>
        <taxon>Actinomycetes</taxon>
        <taxon>Pseudonocardiales</taxon>
        <taxon>Pseudonocardiaceae</taxon>
        <taxon>Amycolatopsis</taxon>
    </lineage>
</organism>
<dbReference type="InterPro" id="IPR023827">
    <property type="entry name" value="Peptidase_S8_Asp-AS"/>
</dbReference>
<feature type="active site" description="Charge relay system" evidence="5">
    <location>
        <position position="157"/>
    </location>
</feature>
<dbReference type="PANTHER" id="PTHR43806">
    <property type="entry name" value="PEPTIDASE S8"/>
    <property type="match status" value="1"/>
</dbReference>